<dbReference type="EMBL" id="CP036433">
    <property type="protein sequence ID" value="QDU94908.1"/>
    <property type="molecule type" value="Genomic_DNA"/>
</dbReference>
<organism evidence="11 12">
    <name type="scientific">Lignipirellula cremea</name>
    <dbReference type="NCBI Taxonomy" id="2528010"/>
    <lineage>
        <taxon>Bacteria</taxon>
        <taxon>Pseudomonadati</taxon>
        <taxon>Planctomycetota</taxon>
        <taxon>Planctomycetia</taxon>
        <taxon>Pirellulales</taxon>
        <taxon>Pirellulaceae</taxon>
        <taxon>Lignipirellula</taxon>
    </lineage>
</organism>
<comment type="function">
    <text evidence="9">Catalyzes the condensation of para-aminobenzoate (pABA) with 6-hydroxymethyl-7,8-dihydropterin diphosphate (DHPt-PP) to form 7,8-dihydropteroate (H2Pte), the immediate precursor of folate derivatives.</text>
</comment>
<evidence type="ECO:0000256" key="3">
    <source>
        <dbReference type="ARBA" id="ARBA00004763"/>
    </source>
</evidence>
<dbReference type="InterPro" id="IPR045031">
    <property type="entry name" value="DHP_synth-like"/>
</dbReference>
<evidence type="ECO:0000256" key="4">
    <source>
        <dbReference type="ARBA" id="ARBA00012458"/>
    </source>
</evidence>
<dbReference type="Gene3D" id="3.20.20.20">
    <property type="entry name" value="Dihydropteroate synthase-like"/>
    <property type="match status" value="1"/>
</dbReference>
<dbReference type="KEGG" id="lcre:Pla8534_27160"/>
<keyword evidence="5 9" id="KW-0808">Transferase</keyword>
<dbReference type="GO" id="GO:0046872">
    <property type="term" value="F:metal ion binding"/>
    <property type="evidence" value="ECO:0007669"/>
    <property type="project" value="UniProtKB-KW"/>
</dbReference>
<evidence type="ECO:0000256" key="9">
    <source>
        <dbReference type="RuleBase" id="RU361205"/>
    </source>
</evidence>
<keyword evidence="6 9" id="KW-0479">Metal-binding</keyword>
<accession>A0A518DSX4</accession>
<dbReference type="EC" id="2.5.1.15" evidence="4 9"/>
<dbReference type="InterPro" id="IPR000489">
    <property type="entry name" value="Pterin-binding_dom"/>
</dbReference>
<dbReference type="GO" id="GO:0004156">
    <property type="term" value="F:dihydropteroate synthase activity"/>
    <property type="evidence" value="ECO:0007669"/>
    <property type="project" value="UniProtKB-EC"/>
</dbReference>
<reference evidence="11 12" key="1">
    <citation type="submission" date="2019-02" db="EMBL/GenBank/DDBJ databases">
        <title>Deep-cultivation of Planctomycetes and their phenomic and genomic characterization uncovers novel biology.</title>
        <authorList>
            <person name="Wiegand S."/>
            <person name="Jogler M."/>
            <person name="Boedeker C."/>
            <person name="Pinto D."/>
            <person name="Vollmers J."/>
            <person name="Rivas-Marin E."/>
            <person name="Kohn T."/>
            <person name="Peeters S.H."/>
            <person name="Heuer A."/>
            <person name="Rast P."/>
            <person name="Oberbeckmann S."/>
            <person name="Bunk B."/>
            <person name="Jeske O."/>
            <person name="Meyerdierks A."/>
            <person name="Storesund J.E."/>
            <person name="Kallscheuer N."/>
            <person name="Luecker S."/>
            <person name="Lage O.M."/>
            <person name="Pohl T."/>
            <person name="Merkel B.J."/>
            <person name="Hornburger P."/>
            <person name="Mueller R.-W."/>
            <person name="Bruemmer F."/>
            <person name="Labrenz M."/>
            <person name="Spormann A.M."/>
            <person name="Op den Camp H."/>
            <person name="Overmann J."/>
            <person name="Amann R."/>
            <person name="Jetten M.S.M."/>
            <person name="Mascher T."/>
            <person name="Medema M.H."/>
            <person name="Devos D.P."/>
            <person name="Kaster A.-K."/>
            <person name="Ovreas L."/>
            <person name="Rohde M."/>
            <person name="Galperin M.Y."/>
            <person name="Jogler C."/>
        </authorList>
    </citation>
    <scope>NUCLEOTIDE SEQUENCE [LARGE SCALE GENOMIC DNA]</scope>
    <source>
        <strain evidence="11 12">Pla85_3_4</strain>
    </source>
</reference>
<evidence type="ECO:0000256" key="6">
    <source>
        <dbReference type="ARBA" id="ARBA00022723"/>
    </source>
</evidence>
<dbReference type="UniPathway" id="UPA00077">
    <property type="reaction ID" value="UER00156"/>
</dbReference>
<feature type="domain" description="Pterin-binding" evidence="10">
    <location>
        <begin position="33"/>
        <end position="285"/>
    </location>
</feature>
<dbReference type="InterPro" id="IPR006390">
    <property type="entry name" value="DHP_synth_dom"/>
</dbReference>
<comment type="cofactor">
    <cofactor evidence="2 9">
        <name>Mg(2+)</name>
        <dbReference type="ChEBI" id="CHEBI:18420"/>
    </cofactor>
</comment>
<dbReference type="Proteomes" id="UP000317648">
    <property type="component" value="Chromosome"/>
</dbReference>
<dbReference type="InterPro" id="IPR011005">
    <property type="entry name" value="Dihydropteroate_synth-like_sf"/>
</dbReference>
<dbReference type="GO" id="GO:0046656">
    <property type="term" value="P:folic acid biosynthetic process"/>
    <property type="evidence" value="ECO:0007669"/>
    <property type="project" value="UniProtKB-KW"/>
</dbReference>
<evidence type="ECO:0000256" key="7">
    <source>
        <dbReference type="ARBA" id="ARBA00022842"/>
    </source>
</evidence>
<evidence type="ECO:0000256" key="5">
    <source>
        <dbReference type="ARBA" id="ARBA00022679"/>
    </source>
</evidence>
<dbReference type="NCBIfam" id="TIGR01496">
    <property type="entry name" value="DHPS"/>
    <property type="match status" value="1"/>
</dbReference>
<evidence type="ECO:0000256" key="2">
    <source>
        <dbReference type="ARBA" id="ARBA00001946"/>
    </source>
</evidence>
<dbReference type="CDD" id="cd00739">
    <property type="entry name" value="DHPS"/>
    <property type="match status" value="1"/>
</dbReference>
<dbReference type="AlphaFoldDB" id="A0A518DSX4"/>
<dbReference type="Pfam" id="PF00809">
    <property type="entry name" value="Pterin_bind"/>
    <property type="match status" value="1"/>
</dbReference>
<dbReference type="PROSITE" id="PS50972">
    <property type="entry name" value="PTERIN_BINDING"/>
    <property type="match status" value="1"/>
</dbReference>
<name>A0A518DSX4_9BACT</name>
<evidence type="ECO:0000313" key="12">
    <source>
        <dbReference type="Proteomes" id="UP000317648"/>
    </source>
</evidence>
<evidence type="ECO:0000259" key="10">
    <source>
        <dbReference type="PROSITE" id="PS50972"/>
    </source>
</evidence>
<evidence type="ECO:0000313" key="11">
    <source>
        <dbReference type="EMBL" id="QDU94908.1"/>
    </source>
</evidence>
<dbReference type="GO" id="GO:0046654">
    <property type="term" value="P:tetrahydrofolate biosynthetic process"/>
    <property type="evidence" value="ECO:0007669"/>
    <property type="project" value="UniProtKB-UniPathway"/>
</dbReference>
<proteinExistence type="inferred from homology"/>
<dbReference type="PANTHER" id="PTHR20941:SF1">
    <property type="entry name" value="FOLIC ACID SYNTHESIS PROTEIN FOL1"/>
    <property type="match status" value="1"/>
</dbReference>
<protein>
    <recommendedName>
        <fullName evidence="4 9">Dihydropteroate synthase</fullName>
        <shortName evidence="9">DHPS</shortName>
        <ecNumber evidence="4 9">2.5.1.15</ecNumber>
    </recommendedName>
    <alternativeName>
        <fullName evidence="9">Dihydropteroate pyrophosphorylase</fullName>
    </alternativeName>
</protein>
<comment type="pathway">
    <text evidence="3 9">Cofactor biosynthesis; tetrahydrofolate biosynthesis; 7,8-dihydrofolate from 2-amino-4-hydroxy-6-hydroxymethyl-7,8-dihydropteridine diphosphate and 4-aminobenzoate: step 1/2.</text>
</comment>
<dbReference type="PROSITE" id="PS00792">
    <property type="entry name" value="DHPS_1"/>
    <property type="match status" value="1"/>
</dbReference>
<evidence type="ECO:0000256" key="8">
    <source>
        <dbReference type="ARBA" id="ARBA00022909"/>
    </source>
</evidence>
<comment type="similarity">
    <text evidence="9">Belongs to the DHPS family.</text>
</comment>
<dbReference type="RefSeq" id="WP_231756606.1">
    <property type="nucleotide sequence ID" value="NZ_CP036433.1"/>
</dbReference>
<dbReference type="PANTHER" id="PTHR20941">
    <property type="entry name" value="FOLATE SYNTHESIS PROTEINS"/>
    <property type="match status" value="1"/>
</dbReference>
<evidence type="ECO:0000256" key="1">
    <source>
        <dbReference type="ARBA" id="ARBA00000012"/>
    </source>
</evidence>
<gene>
    <name evidence="11" type="primary">folP</name>
    <name evidence="11" type="ORF">Pla8534_27160</name>
</gene>
<keyword evidence="7 9" id="KW-0460">Magnesium</keyword>
<dbReference type="GO" id="GO:0005829">
    <property type="term" value="C:cytosol"/>
    <property type="evidence" value="ECO:0007669"/>
    <property type="project" value="TreeGrafter"/>
</dbReference>
<sequence length="295" mass="31118">MSKMHPRPPAPARPQPAPFWQLRSRSLEFGRLPVLMGIVNVTPDSFSDGGKFYDSSAAVDQALQLAADGALIVDIGGESTRPYAEPVPLDEELRRVIPVVEAVCQQASVIVSIDTLKPEVARQAMLAGAEIINDVSGLRDPAMVAVALETGAGVCVMHMQGTPATMQDNPQYDDVVAEVGSWLAARRGELIEAGLQAERICLDPGIGFGKTNPQSIALLNSCGEFHAAGAPLLVGHSRKGFIGQAIGDKTVDRTPGVIGVALALARRGVQVLRVHDPAPLQQALLLFDIAGGLDD</sequence>
<comment type="catalytic activity">
    <reaction evidence="1">
        <text>(7,8-dihydropterin-6-yl)methyl diphosphate + 4-aminobenzoate = 7,8-dihydropteroate + diphosphate</text>
        <dbReference type="Rhea" id="RHEA:19949"/>
        <dbReference type="ChEBI" id="CHEBI:17836"/>
        <dbReference type="ChEBI" id="CHEBI:17839"/>
        <dbReference type="ChEBI" id="CHEBI:33019"/>
        <dbReference type="ChEBI" id="CHEBI:72950"/>
        <dbReference type="EC" id="2.5.1.15"/>
    </reaction>
</comment>
<keyword evidence="12" id="KW-1185">Reference proteome</keyword>
<keyword evidence="8 9" id="KW-0289">Folate biosynthesis</keyword>
<dbReference type="PROSITE" id="PS00793">
    <property type="entry name" value="DHPS_2"/>
    <property type="match status" value="1"/>
</dbReference>
<dbReference type="SUPFAM" id="SSF51717">
    <property type="entry name" value="Dihydropteroate synthetase-like"/>
    <property type="match status" value="1"/>
</dbReference>